<evidence type="ECO:0000313" key="4">
    <source>
        <dbReference type="EMBL" id="WYJ85884.1"/>
    </source>
</evidence>
<feature type="transmembrane region" description="Helical" evidence="1">
    <location>
        <begin position="6"/>
        <end position="22"/>
    </location>
</feature>
<evidence type="ECO:0000313" key="5">
    <source>
        <dbReference type="Proteomes" id="UP000195080"/>
    </source>
</evidence>
<dbReference type="InterPro" id="IPR008276">
    <property type="entry name" value="C_nuclsd_transpt"/>
</dbReference>
<keyword evidence="5" id="KW-1185">Reference proteome</keyword>
<name>A0ABZ2T3B7_9ENTE</name>
<feature type="transmembrane region" description="Helical" evidence="1">
    <location>
        <begin position="167"/>
        <end position="187"/>
    </location>
</feature>
<accession>A0ABZ2T3B7</accession>
<feature type="transmembrane region" description="Helical" evidence="1">
    <location>
        <begin position="34"/>
        <end position="58"/>
    </location>
</feature>
<feature type="transmembrane region" description="Helical" evidence="1">
    <location>
        <begin position="91"/>
        <end position="118"/>
    </location>
</feature>
<reference evidence="5" key="1">
    <citation type="submission" date="2017-05" db="EMBL/GenBank/DDBJ databases">
        <title>The Genome Sequence of EEnterococcus faecalis 9F2_4866.</title>
        <authorList>
            <consortium name="The Broad Institute Genomics Platform"/>
            <consortium name="The Broad Institute Genomic Center for Infectious Diseases"/>
            <person name="Earl A."/>
            <person name="Manson A."/>
            <person name="Schwartman J."/>
            <person name="Gilmore M."/>
            <person name="Abouelleil A."/>
            <person name="Cao P."/>
            <person name="Chapman S."/>
            <person name="Cusick C."/>
            <person name="Shea T."/>
            <person name="Young S."/>
            <person name="Neafsey D."/>
            <person name="Nusbaum C."/>
            <person name="Birren B."/>
        </authorList>
    </citation>
    <scope>NUCLEOTIDE SEQUENCE [LARGE SCALE GENOMIC DNA]</scope>
    <source>
        <strain evidence="5">12C11_DIV0727</strain>
    </source>
</reference>
<feature type="domain" description="Concentrative nucleoside transporter N-terminal" evidence="2">
    <location>
        <begin position="10"/>
        <end position="82"/>
    </location>
</feature>
<dbReference type="PANTHER" id="PTHR10590">
    <property type="entry name" value="SODIUM/NUCLEOSIDE COTRANSPORTER"/>
    <property type="match status" value="1"/>
</dbReference>
<keyword evidence="1" id="KW-1133">Transmembrane helix</keyword>
<evidence type="ECO:0000259" key="3">
    <source>
        <dbReference type="Pfam" id="PF07670"/>
    </source>
</evidence>
<organism evidence="4 5">
    <name type="scientific">Candidatus Enterococcus lemimoniae</name>
    <dbReference type="NCBI Taxonomy" id="1834167"/>
    <lineage>
        <taxon>Bacteria</taxon>
        <taxon>Bacillati</taxon>
        <taxon>Bacillota</taxon>
        <taxon>Bacilli</taxon>
        <taxon>Lactobacillales</taxon>
        <taxon>Enterococcaceae</taxon>
        <taxon>Enterococcus</taxon>
    </lineage>
</organism>
<keyword evidence="1" id="KW-0472">Membrane</keyword>
<reference evidence="4 5" key="2">
    <citation type="submission" date="2024-03" db="EMBL/GenBank/DDBJ databases">
        <title>The Genome Sequence of Enterococcus sp. DIV0727d.</title>
        <authorList>
            <consortium name="The Broad Institute Genomics Platform"/>
            <consortium name="The Broad Institute Microbial Omics Core"/>
            <consortium name="The Broad Institute Genomic Center for Infectious Diseases"/>
            <person name="Earl A."/>
            <person name="Manson A."/>
            <person name="Gilmore M."/>
            <person name="Schwartman J."/>
            <person name="Shea T."/>
            <person name="Abouelleil A."/>
            <person name="Cao P."/>
            <person name="Chapman S."/>
            <person name="Cusick C."/>
            <person name="Young S."/>
            <person name="Neafsey D."/>
            <person name="Nusbaum C."/>
            <person name="Birren B."/>
        </authorList>
    </citation>
    <scope>NUCLEOTIDE SEQUENCE [LARGE SCALE GENOMIC DNA]</scope>
    <source>
        <strain evidence="4 5">12C11_DIV0727</strain>
    </source>
</reference>
<feature type="transmembrane region" description="Helical" evidence="1">
    <location>
        <begin position="193"/>
        <end position="213"/>
    </location>
</feature>
<dbReference type="InterPro" id="IPR002668">
    <property type="entry name" value="CNT_N_dom"/>
</dbReference>
<dbReference type="InterPro" id="IPR011642">
    <property type="entry name" value="Gate_dom"/>
</dbReference>
<protein>
    <submittedName>
        <fullName evidence="4">Purine nucleoside transporter</fullName>
    </submittedName>
</protein>
<dbReference type="Pfam" id="PF01773">
    <property type="entry name" value="Nucleos_tra2_N"/>
    <property type="match status" value="1"/>
</dbReference>
<feature type="domain" description="Nucleoside transporter/FeoB GTPase Gate" evidence="3">
    <location>
        <begin position="93"/>
        <end position="190"/>
    </location>
</feature>
<keyword evidence="1" id="KW-0812">Transmembrane</keyword>
<evidence type="ECO:0000256" key="1">
    <source>
        <dbReference type="SAM" id="Phobius"/>
    </source>
</evidence>
<evidence type="ECO:0000259" key="2">
    <source>
        <dbReference type="Pfam" id="PF01773"/>
    </source>
</evidence>
<dbReference type="PANTHER" id="PTHR10590:SF19">
    <property type="entry name" value="PURINE NUCLEOSIDE TRANSPORT PROTEIN NUPG"/>
    <property type="match status" value="1"/>
</dbReference>
<proteinExistence type="predicted"/>
<sequence length="249" mass="27901">MTIYLLINILGVLLFMGLAWLFSKDRKTIHWRSIIVLVLLNIFLAWFLTSFSAGRFAIEKVADGFNWLIETSFSGIGFAFSSMVNVKNMDVVVSALMPILLVVPLFDILTYIGVLPFIIKWLGKGLSKLTGQPKFESFFAVEMMFLGNTEALAVSSGQLKRLKSARILTISMMSMSCVSAAVIVVYLQMLPAQFVLTAIPLNIINAMIVTSVLNPVTITEEEDTIYKIEKTDREPFFSFLGILFWKQGN</sequence>
<gene>
    <name evidence="4" type="ORF">A5866_000962</name>
</gene>
<dbReference type="EMBL" id="CP147248">
    <property type="protein sequence ID" value="WYJ85884.1"/>
    <property type="molecule type" value="Genomic_DNA"/>
</dbReference>
<dbReference type="Proteomes" id="UP000195080">
    <property type="component" value="Chromosome"/>
</dbReference>
<dbReference type="Pfam" id="PF07670">
    <property type="entry name" value="Gate"/>
    <property type="match status" value="1"/>
</dbReference>